<proteinExistence type="predicted"/>
<evidence type="ECO:0000313" key="1">
    <source>
        <dbReference type="EMBL" id="KAI9896798.1"/>
    </source>
</evidence>
<dbReference type="Proteomes" id="UP001163324">
    <property type="component" value="Chromosome 8"/>
</dbReference>
<sequence>MIATTAIVLAAVGLTHASPVHASSEARASVEYKTYRGDGTVDQGWPAVSDWADFDTIWSANSATSAGACKWLGLDPNSDAENDAVRAAVKQAGSDSGLDPRFILAAVFQESAGCVRVKTSYSPNLGIRNPGLLQGPDGEHTCNDPEAGVDMLNPCPEEQIYGMVTDGVGLTTQDGLKQTVQRSEATDDSKYYKGAVIYNSGLLPESGDLGDGRSNPCYASDIANRVMGWVADSSPCDKDTVGN</sequence>
<evidence type="ECO:0000313" key="2">
    <source>
        <dbReference type="Proteomes" id="UP001163324"/>
    </source>
</evidence>
<protein>
    <submittedName>
        <fullName evidence="1">Uncharacterized protein</fullName>
    </submittedName>
</protein>
<keyword evidence="2" id="KW-1185">Reference proteome</keyword>
<gene>
    <name evidence="1" type="ORF">N3K66_007820</name>
</gene>
<organism evidence="1 2">
    <name type="scientific">Trichothecium roseum</name>
    <dbReference type="NCBI Taxonomy" id="47278"/>
    <lineage>
        <taxon>Eukaryota</taxon>
        <taxon>Fungi</taxon>
        <taxon>Dikarya</taxon>
        <taxon>Ascomycota</taxon>
        <taxon>Pezizomycotina</taxon>
        <taxon>Sordariomycetes</taxon>
        <taxon>Hypocreomycetidae</taxon>
        <taxon>Hypocreales</taxon>
        <taxon>Hypocreales incertae sedis</taxon>
        <taxon>Trichothecium</taxon>
    </lineage>
</organism>
<dbReference type="EMBL" id="CM047947">
    <property type="protein sequence ID" value="KAI9896798.1"/>
    <property type="molecule type" value="Genomic_DNA"/>
</dbReference>
<reference evidence="1" key="1">
    <citation type="submission" date="2022-10" db="EMBL/GenBank/DDBJ databases">
        <title>Complete Genome of Trichothecium roseum strain YXFP-22015, a Plant Pathogen Isolated from Citrus.</title>
        <authorList>
            <person name="Wang Y."/>
            <person name="Zhu L."/>
        </authorList>
    </citation>
    <scope>NUCLEOTIDE SEQUENCE</scope>
    <source>
        <strain evidence="1">YXFP-22015</strain>
    </source>
</reference>
<comment type="caution">
    <text evidence="1">The sequence shown here is derived from an EMBL/GenBank/DDBJ whole genome shotgun (WGS) entry which is preliminary data.</text>
</comment>
<accession>A0ACC0US26</accession>
<name>A0ACC0US26_9HYPO</name>